<feature type="transmembrane region" description="Helical" evidence="1">
    <location>
        <begin position="115"/>
        <end position="136"/>
    </location>
</feature>
<evidence type="ECO:0000313" key="3">
    <source>
        <dbReference type="Proteomes" id="UP001597033"/>
    </source>
</evidence>
<keyword evidence="1" id="KW-0472">Membrane</keyword>
<protein>
    <submittedName>
        <fullName evidence="2">Uncharacterized protein</fullName>
    </submittedName>
</protein>
<evidence type="ECO:0000313" key="2">
    <source>
        <dbReference type="EMBL" id="MFD1042878.1"/>
    </source>
</evidence>
<evidence type="ECO:0000256" key="1">
    <source>
        <dbReference type="SAM" id="Phobius"/>
    </source>
</evidence>
<organism evidence="2 3">
    <name type="scientific">Pseudoxanthomonas kaohsiungensis</name>
    <dbReference type="NCBI Taxonomy" id="283923"/>
    <lineage>
        <taxon>Bacteria</taxon>
        <taxon>Pseudomonadati</taxon>
        <taxon>Pseudomonadota</taxon>
        <taxon>Gammaproteobacteria</taxon>
        <taxon>Lysobacterales</taxon>
        <taxon>Lysobacteraceae</taxon>
        <taxon>Pseudoxanthomonas</taxon>
    </lineage>
</organism>
<keyword evidence="1" id="KW-1133">Transmembrane helix</keyword>
<dbReference type="Proteomes" id="UP001597033">
    <property type="component" value="Unassembled WGS sequence"/>
</dbReference>
<sequence length="153" mass="17256">MHALKRLFARDHVHHEGVRPFQVWGLRLFCLLMLVFVVPEAWGVLLRHQGPWDPLHAVAFCVWATYPALAVFGLFRPLRWLPLMLFVLGYKILWLAFVAWPLWRTGTLAGSAAAPMVPAFAPLLPLALVVPWGYVVRKYIGLPRRRAGLAGAG</sequence>
<keyword evidence="3" id="KW-1185">Reference proteome</keyword>
<dbReference type="EMBL" id="JBHTKN010000007">
    <property type="protein sequence ID" value="MFD1042878.1"/>
    <property type="molecule type" value="Genomic_DNA"/>
</dbReference>
<feature type="transmembrane region" description="Helical" evidence="1">
    <location>
        <begin position="21"/>
        <end position="42"/>
    </location>
</feature>
<name>A0ABW3LXG7_9GAMM</name>
<reference evidence="3" key="1">
    <citation type="journal article" date="2019" name="Int. J. Syst. Evol. Microbiol.">
        <title>The Global Catalogue of Microorganisms (GCM) 10K type strain sequencing project: providing services to taxonomists for standard genome sequencing and annotation.</title>
        <authorList>
            <consortium name="The Broad Institute Genomics Platform"/>
            <consortium name="The Broad Institute Genome Sequencing Center for Infectious Disease"/>
            <person name="Wu L."/>
            <person name="Ma J."/>
        </authorList>
    </citation>
    <scope>NUCLEOTIDE SEQUENCE [LARGE SCALE GENOMIC DNA]</scope>
    <source>
        <strain evidence="3">CCUG 55854</strain>
    </source>
</reference>
<gene>
    <name evidence="2" type="ORF">ACFQ2N_11050</name>
</gene>
<feature type="transmembrane region" description="Helical" evidence="1">
    <location>
        <begin position="82"/>
        <end position="103"/>
    </location>
</feature>
<dbReference type="RefSeq" id="WP_162375295.1">
    <property type="nucleotide sequence ID" value="NZ_JBHTKN010000007.1"/>
</dbReference>
<keyword evidence="1" id="KW-0812">Transmembrane</keyword>
<feature type="transmembrane region" description="Helical" evidence="1">
    <location>
        <begin position="54"/>
        <end position="75"/>
    </location>
</feature>
<accession>A0ABW3LXG7</accession>
<comment type="caution">
    <text evidence="2">The sequence shown here is derived from an EMBL/GenBank/DDBJ whole genome shotgun (WGS) entry which is preliminary data.</text>
</comment>
<proteinExistence type="predicted"/>